<dbReference type="GO" id="GO:0008233">
    <property type="term" value="F:peptidase activity"/>
    <property type="evidence" value="ECO:0007669"/>
    <property type="project" value="InterPro"/>
</dbReference>
<dbReference type="SUPFAM" id="SSF55486">
    <property type="entry name" value="Metalloproteases ('zincins'), catalytic domain"/>
    <property type="match status" value="1"/>
</dbReference>
<dbReference type="PANTHER" id="PTHR41775:SF1">
    <property type="entry name" value="PEPTIDASE M6-LIKE DOMAIN-CONTAINING PROTEIN"/>
    <property type="match status" value="1"/>
</dbReference>
<accession>A0A235BV22</accession>
<dbReference type="InterPro" id="IPR008757">
    <property type="entry name" value="Peptidase_M6-like_domain"/>
</dbReference>
<evidence type="ECO:0000313" key="2">
    <source>
        <dbReference type="EMBL" id="OYD16188.1"/>
    </source>
</evidence>
<reference evidence="2 3" key="1">
    <citation type="submission" date="2017-07" db="EMBL/GenBank/DDBJ databases">
        <title>Recovery of genomes from metagenomes via a dereplication, aggregation, and scoring strategy.</title>
        <authorList>
            <person name="Sieber C.M."/>
            <person name="Probst A.J."/>
            <person name="Sharrar A."/>
            <person name="Thomas B.C."/>
            <person name="Hess M."/>
            <person name="Tringe S.G."/>
            <person name="Banfield J.F."/>
        </authorList>
    </citation>
    <scope>NUCLEOTIDE SEQUENCE [LARGE SCALE GENOMIC DNA]</scope>
    <source>
        <strain evidence="2">JGI_Cruoil_03_51_56</strain>
    </source>
</reference>
<comment type="caution">
    <text evidence="2">The sequence shown here is derived from an EMBL/GenBank/DDBJ whole genome shotgun (WGS) entry which is preliminary data.</text>
</comment>
<dbReference type="NCBIfam" id="TIGR03296">
    <property type="entry name" value="M6dom_TIGR03296"/>
    <property type="match status" value="1"/>
</dbReference>
<dbReference type="GO" id="GO:0006508">
    <property type="term" value="P:proteolysis"/>
    <property type="evidence" value="ECO:0007669"/>
    <property type="project" value="InterPro"/>
</dbReference>
<protein>
    <recommendedName>
        <fullName evidence="1">Peptidase M6-like domain-containing protein</fullName>
    </recommendedName>
</protein>
<evidence type="ECO:0000259" key="1">
    <source>
        <dbReference type="Pfam" id="PF05547"/>
    </source>
</evidence>
<sequence length="562" mass="62472">MLPSRDDLWPFLLSAFGLVSYIWAMPPLPGPSGRPVAQIIWPGTVESPGPVKKLLDQPRHLLVVLVDFNDNIHSYQQAGFQKLLFGTDEQSMTDYYLEASYSNLMLSGRVEEWYRMDEPYSFYLGDSFGIYGQFPHNSQGLVTDLVRKADQDIDFSQYDGDNDGIVDGLLIIHAGPGAEETGNNRHIWSHKWQLSDPCFGSPGPVQTNDGVSVDVFSIQPERFENSGIISIGVFCHEFGHVLGLPDLYDTDYSSSGIGRFCLMAAGAWARSSESEPLGSSPVHPCAWCKYLLGWVQPESLEQGLVDSLSASIVAAATEPCCYRLLPNPLGVDWRMQNPGRGEYFLVENRQRIGFDAGLPGSGLLILHIDESRPNNNNENRPLVGILQADRSSDYALPANDRGSDADLWKESDTGVASFTIPSTAFYDGVQTGVAVRNISASDSVMTADLEIEPLFLGEVYSFPNPVVVESGQERATIIYEPTDSRLVGKFPKFEVRIYNLAAEPVRVLDKEPDEINYEHRAAYWDLKDDKGQPVPSGMYFYTVKVEENRTIEQNKGRLTIVR</sequence>
<dbReference type="AlphaFoldDB" id="A0A235BV22"/>
<gene>
    <name evidence="2" type="ORF">CH330_03500</name>
</gene>
<proteinExistence type="predicted"/>
<evidence type="ECO:0000313" key="3">
    <source>
        <dbReference type="Proteomes" id="UP000215559"/>
    </source>
</evidence>
<dbReference type="Gene3D" id="2.60.40.4070">
    <property type="match status" value="1"/>
</dbReference>
<dbReference type="PANTHER" id="PTHR41775">
    <property type="entry name" value="SECRETED PROTEIN-RELATED"/>
    <property type="match status" value="1"/>
</dbReference>
<dbReference type="EMBL" id="NOZP01000065">
    <property type="protein sequence ID" value="OYD16188.1"/>
    <property type="molecule type" value="Genomic_DNA"/>
</dbReference>
<organism evidence="2 3">
    <name type="scientific">candidate division WOR-3 bacterium JGI_Cruoil_03_51_56</name>
    <dbReference type="NCBI Taxonomy" id="1973747"/>
    <lineage>
        <taxon>Bacteria</taxon>
        <taxon>Bacteria division WOR-3</taxon>
    </lineage>
</organism>
<dbReference type="Proteomes" id="UP000215559">
    <property type="component" value="Unassembled WGS sequence"/>
</dbReference>
<dbReference type="Pfam" id="PF05547">
    <property type="entry name" value="Peptidase_M6"/>
    <property type="match status" value="1"/>
</dbReference>
<feature type="domain" description="Peptidase M6-like" evidence="1">
    <location>
        <begin position="73"/>
        <end position="293"/>
    </location>
</feature>
<name>A0A235BV22_UNCW3</name>